<dbReference type="Proteomes" id="UP001524473">
    <property type="component" value="Unassembled WGS sequence"/>
</dbReference>
<accession>A0ABT1RZ56</accession>
<reference evidence="3 4" key="1">
    <citation type="submission" date="2022-06" db="EMBL/GenBank/DDBJ databases">
        <title>Isolation of gut microbiota from human fecal samples.</title>
        <authorList>
            <person name="Pamer E.G."/>
            <person name="Barat B."/>
            <person name="Waligurski E."/>
            <person name="Medina S."/>
            <person name="Paddock L."/>
            <person name="Mostad J."/>
        </authorList>
    </citation>
    <scope>NUCLEOTIDE SEQUENCE [LARGE SCALE GENOMIC DNA]</scope>
    <source>
        <strain evidence="3 4">DFI.9.73</strain>
    </source>
</reference>
<feature type="region of interest" description="Disordered" evidence="1">
    <location>
        <begin position="32"/>
        <end position="71"/>
    </location>
</feature>
<organism evidence="3 4">
    <name type="scientific">Neglectibacter timonensis</name>
    <dbReference type="NCBI Taxonomy" id="1776382"/>
    <lineage>
        <taxon>Bacteria</taxon>
        <taxon>Bacillati</taxon>
        <taxon>Bacillota</taxon>
        <taxon>Clostridia</taxon>
        <taxon>Eubacteriales</taxon>
        <taxon>Oscillospiraceae</taxon>
        <taxon>Neglectibacter</taxon>
    </lineage>
</organism>
<feature type="signal peptide" evidence="2">
    <location>
        <begin position="1"/>
        <end position="22"/>
    </location>
</feature>
<evidence type="ECO:0000256" key="2">
    <source>
        <dbReference type="SAM" id="SignalP"/>
    </source>
</evidence>
<sequence>MLKKLLLLGAAAGLVLSLSACGVQPEQLPTLSVPGETASSAPNGTASSASAASGTESGVSSETATPKPAVKMEDCEDNLDGLCKYLEGNYAVTGDRVEMSYKEIGAIGGYRYKFLYNGGTVQVEVYEFDLENLDDKGRECLDSVKKDGKFTVLDNEVPAQLNGDGKYMLIYTDSGKSDAGKTLRETVTKLFTEFKA</sequence>
<evidence type="ECO:0008006" key="5">
    <source>
        <dbReference type="Google" id="ProtNLM"/>
    </source>
</evidence>
<comment type="caution">
    <text evidence="3">The sequence shown here is derived from an EMBL/GenBank/DDBJ whole genome shotgun (WGS) entry which is preliminary data.</text>
</comment>
<name>A0ABT1RZ56_9FIRM</name>
<evidence type="ECO:0000256" key="1">
    <source>
        <dbReference type="SAM" id="MobiDB-lite"/>
    </source>
</evidence>
<feature type="chain" id="PRO_5046467433" description="Lipoprotein" evidence="2">
    <location>
        <begin position="23"/>
        <end position="196"/>
    </location>
</feature>
<dbReference type="PROSITE" id="PS51257">
    <property type="entry name" value="PROKAR_LIPOPROTEIN"/>
    <property type="match status" value="1"/>
</dbReference>
<gene>
    <name evidence="3" type="ORF">NE695_08530</name>
</gene>
<evidence type="ECO:0000313" key="3">
    <source>
        <dbReference type="EMBL" id="MCQ4839961.1"/>
    </source>
</evidence>
<keyword evidence="2" id="KW-0732">Signal</keyword>
<proteinExistence type="predicted"/>
<dbReference type="EMBL" id="JANFZH010000017">
    <property type="protein sequence ID" value="MCQ4839961.1"/>
    <property type="molecule type" value="Genomic_DNA"/>
</dbReference>
<protein>
    <recommendedName>
        <fullName evidence="5">Lipoprotein</fullName>
    </recommendedName>
</protein>
<keyword evidence="4" id="KW-1185">Reference proteome</keyword>
<evidence type="ECO:0000313" key="4">
    <source>
        <dbReference type="Proteomes" id="UP001524473"/>
    </source>
</evidence>
<dbReference type="GeneID" id="90531543"/>
<feature type="compositionally biased region" description="Low complexity" evidence="1">
    <location>
        <begin position="37"/>
        <end position="65"/>
    </location>
</feature>
<dbReference type="RefSeq" id="WP_066861470.1">
    <property type="nucleotide sequence ID" value="NZ_CABKVV010000011.1"/>
</dbReference>